<dbReference type="SUPFAM" id="SSF81383">
    <property type="entry name" value="F-box domain"/>
    <property type="match status" value="1"/>
</dbReference>
<dbReference type="CDD" id="cd22157">
    <property type="entry name" value="F-box_AtFBW1-like"/>
    <property type="match status" value="1"/>
</dbReference>
<feature type="domain" description="F-box" evidence="1">
    <location>
        <begin position="1"/>
        <end position="43"/>
    </location>
</feature>
<accession>A0A9Q1JSL7</accession>
<dbReference type="InterPro" id="IPR036047">
    <property type="entry name" value="F-box-like_dom_sf"/>
</dbReference>
<protein>
    <recommendedName>
        <fullName evidence="1">F-box domain-containing protein</fullName>
    </recommendedName>
</protein>
<dbReference type="OrthoDB" id="1867629at2759"/>
<evidence type="ECO:0000313" key="2">
    <source>
        <dbReference type="EMBL" id="KAJ8430254.1"/>
    </source>
</evidence>
<organism evidence="2 3">
    <name type="scientific">Carnegiea gigantea</name>
    <dbReference type="NCBI Taxonomy" id="171969"/>
    <lineage>
        <taxon>Eukaryota</taxon>
        <taxon>Viridiplantae</taxon>
        <taxon>Streptophyta</taxon>
        <taxon>Embryophyta</taxon>
        <taxon>Tracheophyta</taxon>
        <taxon>Spermatophyta</taxon>
        <taxon>Magnoliopsida</taxon>
        <taxon>eudicotyledons</taxon>
        <taxon>Gunneridae</taxon>
        <taxon>Pentapetalae</taxon>
        <taxon>Caryophyllales</taxon>
        <taxon>Cactineae</taxon>
        <taxon>Cactaceae</taxon>
        <taxon>Cactoideae</taxon>
        <taxon>Echinocereeae</taxon>
        <taxon>Carnegiea</taxon>
    </lineage>
</organism>
<dbReference type="Pfam" id="PF00646">
    <property type="entry name" value="F-box"/>
    <property type="match status" value="1"/>
</dbReference>
<dbReference type="InterPro" id="IPR050796">
    <property type="entry name" value="SCF_F-box_component"/>
</dbReference>
<dbReference type="PANTHER" id="PTHR31672">
    <property type="entry name" value="BNACNNG10540D PROTEIN"/>
    <property type="match status" value="1"/>
</dbReference>
<sequence>MYPPEDLMLQILVRLPPKSLSRFRSVCKALQAIIDSPSFRKQYLLLTYGASSHDHLNLICQQRVSGPNVVTFLLSDGQIIDLKCLPGITDLYKDTDRWFFPSISGPINGIYCIEITPTQSSRITIMFWNPGNGQFRVLPPIPHPVMPNDLEDYYNGIRRDPLHAFYGGFEFDPLFEDYKSNSISEYALASKSWQQLDPFQLACPGLIIVYDDGRPRSFAQLLFLARTALGKAYVRLTTVDGCLAAVSSEDSFASNHKVATIISVGVMKEYGIEESWIKAYRIALNAPGTFLGVVEDELFVKETDGWVVSYCLGAHQEDYNEYCYAPFQESEILPFEGSFIPVNRTYRDIGCHGYGETRMPALHWHKLYSAIIILCDERRACGLSKVNLVAMNLKTDYLHASKKAK</sequence>
<comment type="caution">
    <text evidence="2">The sequence shown here is derived from an EMBL/GenBank/DDBJ whole genome shotgun (WGS) entry which is preliminary data.</text>
</comment>
<dbReference type="Proteomes" id="UP001153076">
    <property type="component" value="Unassembled WGS sequence"/>
</dbReference>
<evidence type="ECO:0000313" key="3">
    <source>
        <dbReference type="Proteomes" id="UP001153076"/>
    </source>
</evidence>
<proteinExistence type="predicted"/>
<reference evidence="2" key="1">
    <citation type="submission" date="2022-04" db="EMBL/GenBank/DDBJ databases">
        <title>Carnegiea gigantea Genome sequencing and assembly v2.</title>
        <authorList>
            <person name="Copetti D."/>
            <person name="Sanderson M.J."/>
            <person name="Burquez A."/>
            <person name="Wojciechowski M.F."/>
        </authorList>
    </citation>
    <scope>NUCLEOTIDE SEQUENCE</scope>
    <source>
        <strain evidence="2">SGP5-SGP5p</strain>
        <tissue evidence="2">Aerial part</tissue>
    </source>
</reference>
<dbReference type="InterPro" id="IPR001810">
    <property type="entry name" value="F-box_dom"/>
</dbReference>
<dbReference type="AlphaFoldDB" id="A0A9Q1JSL7"/>
<name>A0A9Q1JSL7_9CARY</name>
<keyword evidence="3" id="KW-1185">Reference proteome</keyword>
<dbReference type="PROSITE" id="PS50181">
    <property type="entry name" value="FBOX"/>
    <property type="match status" value="1"/>
</dbReference>
<dbReference type="EMBL" id="JAKOGI010000815">
    <property type="protein sequence ID" value="KAJ8430254.1"/>
    <property type="molecule type" value="Genomic_DNA"/>
</dbReference>
<evidence type="ECO:0000259" key="1">
    <source>
        <dbReference type="PROSITE" id="PS50181"/>
    </source>
</evidence>
<dbReference type="PANTHER" id="PTHR31672:SF13">
    <property type="entry name" value="F-BOX PROTEIN CPR30-LIKE"/>
    <property type="match status" value="1"/>
</dbReference>
<dbReference type="SMART" id="SM00256">
    <property type="entry name" value="FBOX"/>
    <property type="match status" value="1"/>
</dbReference>
<dbReference type="Gene3D" id="1.20.1280.50">
    <property type="match status" value="1"/>
</dbReference>
<gene>
    <name evidence="2" type="ORF">Cgig2_009432</name>
</gene>